<organism evidence="2 3">
    <name type="scientific">Microlunatus kandeliicorticis</name>
    <dbReference type="NCBI Taxonomy" id="1759536"/>
    <lineage>
        <taxon>Bacteria</taxon>
        <taxon>Bacillati</taxon>
        <taxon>Actinomycetota</taxon>
        <taxon>Actinomycetes</taxon>
        <taxon>Propionibacteriales</taxon>
        <taxon>Propionibacteriaceae</taxon>
        <taxon>Microlunatus</taxon>
    </lineage>
</organism>
<dbReference type="AlphaFoldDB" id="A0A7W3ITW1"/>
<dbReference type="RefSeq" id="WP_220483927.1">
    <property type="nucleotide sequence ID" value="NZ_JACGWT010000004.1"/>
</dbReference>
<dbReference type="EMBL" id="JACGWT010000004">
    <property type="protein sequence ID" value="MBA8795159.1"/>
    <property type="molecule type" value="Genomic_DNA"/>
</dbReference>
<sequence>MSPQTPSTRPPSPLPTGETPHRDVVALVESPAQLLNVIEWAHARCSTGDGEPQLSPHRIGAGATVVVLAPAQAAGREQLRAMAGLARSVGFAVVWYDLRGSAAGRLSCWPGLLGWVRAARTLVVGDPFSGPIQLLLGASTAREVVVVDDGSATFELVELLARGDDLIRWHRGGRAGAVRRRVARTATRRLTPRRKRPVSLFTAMPVHSPVLPVLPNRLAWTRRSFGPPTVLPGADLIGTSLVESGVIGLSPYLRAVGGLTRSHGLGRYLAHRRESEEKLRRIADLGLEVVRPELPLEIVARTGPIRRTMISFPSTVVHTLPPLIAEVGARVLVCEIDRDWFVPAQVDGSSAGFLSGVSDAARRAHGLATVGA</sequence>
<dbReference type="Proteomes" id="UP000523079">
    <property type="component" value="Unassembled WGS sequence"/>
</dbReference>
<name>A0A7W3ITW1_9ACTN</name>
<keyword evidence="3" id="KW-1185">Reference proteome</keyword>
<protein>
    <submittedName>
        <fullName evidence="2">Uncharacterized protein</fullName>
    </submittedName>
</protein>
<proteinExistence type="predicted"/>
<evidence type="ECO:0000313" key="3">
    <source>
        <dbReference type="Proteomes" id="UP000523079"/>
    </source>
</evidence>
<comment type="caution">
    <text evidence="2">The sequence shown here is derived from an EMBL/GenBank/DDBJ whole genome shotgun (WGS) entry which is preliminary data.</text>
</comment>
<evidence type="ECO:0000256" key="1">
    <source>
        <dbReference type="SAM" id="MobiDB-lite"/>
    </source>
</evidence>
<reference evidence="2 3" key="1">
    <citation type="submission" date="2020-07" db="EMBL/GenBank/DDBJ databases">
        <title>Sequencing the genomes of 1000 actinobacteria strains.</title>
        <authorList>
            <person name="Klenk H.-P."/>
        </authorList>
    </citation>
    <scope>NUCLEOTIDE SEQUENCE [LARGE SCALE GENOMIC DNA]</scope>
    <source>
        <strain evidence="2 3">DSM 100723</strain>
    </source>
</reference>
<feature type="region of interest" description="Disordered" evidence="1">
    <location>
        <begin position="1"/>
        <end position="20"/>
    </location>
</feature>
<gene>
    <name evidence="2" type="ORF">FHX74_002787</name>
</gene>
<accession>A0A7W3ITW1</accession>
<evidence type="ECO:0000313" key="2">
    <source>
        <dbReference type="EMBL" id="MBA8795159.1"/>
    </source>
</evidence>